<dbReference type="EMBL" id="NOWC01000015">
    <property type="protein sequence ID" value="OZS74045.1"/>
    <property type="molecule type" value="Genomic_DNA"/>
</dbReference>
<name>A0A264VRX7_PRORE</name>
<comment type="caution">
    <text evidence="1">The sequence shown here is derived from an EMBL/GenBank/DDBJ whole genome shotgun (WGS) entry which is preliminary data.</text>
</comment>
<dbReference type="InterPro" id="IPR020126">
    <property type="entry name" value="DUF2732"/>
</dbReference>
<reference evidence="1 2" key="1">
    <citation type="submission" date="2017-07" db="EMBL/GenBank/DDBJ databases">
        <title>blaIMP-27 on transferable plasmids in Proteus mirabilis and Providencia rettgeri.</title>
        <authorList>
            <person name="Potter R."/>
        </authorList>
    </citation>
    <scope>NUCLEOTIDE SEQUENCE [LARGE SCALE GENOMIC DNA]</scope>
    <source>
        <strain evidence="1 2">PR1</strain>
    </source>
</reference>
<dbReference type="AlphaFoldDB" id="A0A264VRX7"/>
<dbReference type="STRING" id="587.RB151_043870"/>
<gene>
    <name evidence="1" type="ORF">CHI95_13200</name>
</gene>
<dbReference type="Proteomes" id="UP000216001">
    <property type="component" value="Unassembled WGS sequence"/>
</dbReference>
<sequence>MTLARQGFLHSKFEDWIMKNKEIKPILIGVDTATGKRDYSAVAISITAIREDERKTMYDKFSSRFDAIACKIINEKLNDEQIHQLLVGESEHYSNLAAELDHV</sequence>
<dbReference type="Pfam" id="PF10809">
    <property type="entry name" value="DUF2732"/>
    <property type="match status" value="1"/>
</dbReference>
<evidence type="ECO:0000313" key="1">
    <source>
        <dbReference type="EMBL" id="OZS74045.1"/>
    </source>
</evidence>
<organism evidence="1 2">
    <name type="scientific">Providencia rettgeri</name>
    <dbReference type="NCBI Taxonomy" id="587"/>
    <lineage>
        <taxon>Bacteria</taxon>
        <taxon>Pseudomonadati</taxon>
        <taxon>Pseudomonadota</taxon>
        <taxon>Gammaproteobacteria</taxon>
        <taxon>Enterobacterales</taxon>
        <taxon>Morganellaceae</taxon>
        <taxon>Providencia</taxon>
    </lineage>
</organism>
<accession>A0A264VRX7</accession>
<evidence type="ECO:0000313" key="2">
    <source>
        <dbReference type="Proteomes" id="UP000216001"/>
    </source>
</evidence>
<protein>
    <submittedName>
        <fullName evidence="1">DUF2732 domain-containing protein</fullName>
    </submittedName>
</protein>
<proteinExistence type="predicted"/>